<feature type="region of interest" description="Disordered" evidence="1">
    <location>
        <begin position="1"/>
        <end position="126"/>
    </location>
</feature>
<evidence type="ECO:0000313" key="3">
    <source>
        <dbReference type="EMBL" id="GAA2078565.1"/>
    </source>
</evidence>
<feature type="transmembrane region" description="Helical" evidence="2">
    <location>
        <begin position="134"/>
        <end position="152"/>
    </location>
</feature>
<name>A0ABN2VZC5_9ACTN</name>
<feature type="compositionally biased region" description="Basic and acidic residues" evidence="1">
    <location>
        <begin position="59"/>
        <end position="73"/>
    </location>
</feature>
<dbReference type="Proteomes" id="UP001500016">
    <property type="component" value="Unassembled WGS sequence"/>
</dbReference>
<proteinExistence type="predicted"/>
<dbReference type="RefSeq" id="WP_344529147.1">
    <property type="nucleotide sequence ID" value="NZ_BAAAPE010000008.1"/>
</dbReference>
<keyword evidence="2" id="KW-1133">Transmembrane helix</keyword>
<evidence type="ECO:0000313" key="4">
    <source>
        <dbReference type="Proteomes" id="UP001500016"/>
    </source>
</evidence>
<comment type="caution">
    <text evidence="3">The sequence shown here is derived from an EMBL/GenBank/DDBJ whole genome shotgun (WGS) entry which is preliminary data.</text>
</comment>
<keyword evidence="2" id="KW-0472">Membrane</keyword>
<dbReference type="EMBL" id="BAAAPE010000008">
    <property type="protein sequence ID" value="GAA2078565.1"/>
    <property type="molecule type" value="Genomic_DNA"/>
</dbReference>
<feature type="transmembrane region" description="Helical" evidence="2">
    <location>
        <begin position="158"/>
        <end position="177"/>
    </location>
</feature>
<protein>
    <recommendedName>
        <fullName evidence="5">DUF308 domain-containing protein</fullName>
    </recommendedName>
</protein>
<organism evidence="3 4">
    <name type="scientific">Streptomyces albiaxialis</name>
    <dbReference type="NCBI Taxonomy" id="329523"/>
    <lineage>
        <taxon>Bacteria</taxon>
        <taxon>Bacillati</taxon>
        <taxon>Actinomycetota</taxon>
        <taxon>Actinomycetes</taxon>
        <taxon>Kitasatosporales</taxon>
        <taxon>Streptomycetaceae</taxon>
        <taxon>Streptomyces</taxon>
    </lineage>
</organism>
<keyword evidence="2" id="KW-0812">Transmembrane</keyword>
<evidence type="ECO:0000256" key="2">
    <source>
        <dbReference type="SAM" id="Phobius"/>
    </source>
</evidence>
<evidence type="ECO:0008006" key="5">
    <source>
        <dbReference type="Google" id="ProtNLM"/>
    </source>
</evidence>
<reference evidence="3 4" key="1">
    <citation type="journal article" date="2019" name="Int. J. Syst. Evol. Microbiol.">
        <title>The Global Catalogue of Microorganisms (GCM) 10K type strain sequencing project: providing services to taxonomists for standard genome sequencing and annotation.</title>
        <authorList>
            <consortium name="The Broad Institute Genomics Platform"/>
            <consortium name="The Broad Institute Genome Sequencing Center for Infectious Disease"/>
            <person name="Wu L."/>
            <person name="Ma J."/>
        </authorList>
    </citation>
    <scope>NUCLEOTIDE SEQUENCE [LARGE SCALE GENOMIC DNA]</scope>
    <source>
        <strain evidence="3 4">JCM 15478</strain>
    </source>
</reference>
<sequence>MTERDPDAERGDDETPGGARREPTLPPDEEAAWAQIVAAYGEEPADDPGPGPDPDSDSDSEKEAEPDAPREPDGDTLTKPGGDSAESDPPVRSFTVYAAGTGPRDWDGPDDEDEGHFVPPEPPPLPETDVTTKFAWLAVLGGPLLLLGAILFQVHLTWWIVTLGVGGFLGGFGTLIARMRDGRDDDDWDDPGRGAVV</sequence>
<keyword evidence="4" id="KW-1185">Reference proteome</keyword>
<accession>A0ABN2VZC5</accession>
<gene>
    <name evidence="3" type="ORF">GCM10009801_35540</name>
</gene>
<evidence type="ECO:0000256" key="1">
    <source>
        <dbReference type="SAM" id="MobiDB-lite"/>
    </source>
</evidence>